<proteinExistence type="predicted"/>
<name>A0A7I4Y4A6_HAECO</name>
<feature type="transmembrane region" description="Helical" evidence="1">
    <location>
        <begin position="6"/>
        <end position="27"/>
    </location>
</feature>
<organism evidence="2 3">
    <name type="scientific">Haemonchus contortus</name>
    <name type="common">Barber pole worm</name>
    <dbReference type="NCBI Taxonomy" id="6289"/>
    <lineage>
        <taxon>Eukaryota</taxon>
        <taxon>Metazoa</taxon>
        <taxon>Ecdysozoa</taxon>
        <taxon>Nematoda</taxon>
        <taxon>Chromadorea</taxon>
        <taxon>Rhabditida</taxon>
        <taxon>Rhabditina</taxon>
        <taxon>Rhabditomorpha</taxon>
        <taxon>Strongyloidea</taxon>
        <taxon>Trichostrongylidae</taxon>
        <taxon>Haemonchus</taxon>
    </lineage>
</organism>
<reference evidence="3" key="1">
    <citation type="submission" date="2020-12" db="UniProtKB">
        <authorList>
            <consortium name="WormBaseParasite"/>
        </authorList>
    </citation>
    <scope>IDENTIFICATION</scope>
    <source>
        <strain evidence="3">MHco3</strain>
    </source>
</reference>
<keyword evidence="2" id="KW-1185">Reference proteome</keyword>
<keyword evidence="1" id="KW-0472">Membrane</keyword>
<evidence type="ECO:0000313" key="2">
    <source>
        <dbReference type="Proteomes" id="UP000025227"/>
    </source>
</evidence>
<accession>A0A7I4Y4A6</accession>
<protein>
    <submittedName>
        <fullName evidence="3">Secreted protein</fullName>
    </submittedName>
</protein>
<evidence type="ECO:0000256" key="1">
    <source>
        <dbReference type="SAM" id="Phobius"/>
    </source>
</evidence>
<keyword evidence="1" id="KW-0812">Transmembrane</keyword>
<keyword evidence="1" id="KW-1133">Transmembrane helix</keyword>
<evidence type="ECO:0000313" key="3">
    <source>
        <dbReference type="WBParaSite" id="HCON_00042580-00001"/>
    </source>
</evidence>
<sequence>MYVCTYVLYVCMYVYLFVCLCAVQFGFTRENTFTDRQTDRRMDRQTRALYIKSAGTEVMNFRTNRQTDGQTDGQTDASALYKVRISVWGWH</sequence>
<dbReference type="AlphaFoldDB" id="A0A7I4Y4A6"/>
<dbReference type="WBParaSite" id="HCON_00042580-00001">
    <property type="protein sequence ID" value="HCON_00042580-00001"/>
    <property type="gene ID" value="HCON_00042580"/>
</dbReference>
<dbReference type="Proteomes" id="UP000025227">
    <property type="component" value="Unplaced"/>
</dbReference>